<keyword evidence="1" id="KW-1133">Transmembrane helix</keyword>
<evidence type="ECO:0000313" key="4">
    <source>
        <dbReference type="Proteomes" id="UP000265566"/>
    </source>
</evidence>
<accession>A0A396H563</accession>
<sequence length="156" mass="17506">MFVSGSAALSEVCDLFDETCCVIARNCAAMPCCVRVCVRACTCVYVCTCVLCACAVLRCRVWVFVRCRVAIPFPLLFLVFCFVSFCFFVFSAVLLAVVSIYRVRLRLEFVTDEQKLCLDWDPGETEQNAQCSRIGKTNACHAVLDFWIRTAFGLIT</sequence>
<dbReference type="AlphaFoldDB" id="A0A396H563"/>
<dbReference type="Gramene" id="rna40771">
    <property type="protein sequence ID" value="RHN46295.1"/>
    <property type="gene ID" value="gene40771"/>
</dbReference>
<evidence type="ECO:0008006" key="5">
    <source>
        <dbReference type="Google" id="ProtNLM"/>
    </source>
</evidence>
<proteinExistence type="predicted"/>
<reference evidence="3" key="2">
    <citation type="journal article" date="2018" name="Nat. Plants">
        <title>Whole-genome landscape of Medicago truncatula symbiotic genes.</title>
        <authorList>
            <person name="Pecrix Y."/>
            <person name="Gamas P."/>
            <person name="Carrere S."/>
        </authorList>
    </citation>
    <scope>NUCLEOTIDE SEQUENCE</scope>
    <source>
        <tissue evidence="3">Leaves</tissue>
    </source>
</reference>
<keyword evidence="1" id="KW-0812">Transmembrane</keyword>
<dbReference type="EMBL" id="PSQE01000007">
    <property type="protein sequence ID" value="RHN46294.1"/>
    <property type="molecule type" value="Genomic_DNA"/>
</dbReference>
<protein>
    <recommendedName>
        <fullName evidence="5">Transmembrane protein</fullName>
    </recommendedName>
</protein>
<feature type="transmembrane region" description="Helical" evidence="1">
    <location>
        <begin position="75"/>
        <end position="101"/>
    </location>
</feature>
<dbReference type="Gramene" id="rna40770">
    <property type="protein sequence ID" value="RHN46294.1"/>
    <property type="gene ID" value="gene40770"/>
</dbReference>
<evidence type="ECO:0000313" key="3">
    <source>
        <dbReference type="EMBL" id="RHN46295.1"/>
    </source>
</evidence>
<dbReference type="EMBL" id="PSQE01000007">
    <property type="protein sequence ID" value="RHN46295.1"/>
    <property type="molecule type" value="Genomic_DNA"/>
</dbReference>
<name>A0A396H563_MEDTR</name>
<gene>
    <name evidence="2" type="ORF">MtrunA17_Chr7g0240711</name>
    <name evidence="3" type="ORF">MtrunA17_Chr7g0240721</name>
</gene>
<feature type="transmembrane region" description="Helical" evidence="1">
    <location>
        <begin position="43"/>
        <end position="63"/>
    </location>
</feature>
<evidence type="ECO:0000313" key="2">
    <source>
        <dbReference type="EMBL" id="RHN46294.1"/>
    </source>
</evidence>
<comment type="caution">
    <text evidence="3">The sequence shown here is derived from an EMBL/GenBank/DDBJ whole genome shotgun (WGS) entry which is preliminary data.</text>
</comment>
<keyword evidence="1" id="KW-0472">Membrane</keyword>
<evidence type="ECO:0000256" key="1">
    <source>
        <dbReference type="SAM" id="Phobius"/>
    </source>
</evidence>
<organism evidence="3 4">
    <name type="scientific">Medicago truncatula</name>
    <name type="common">Barrel medic</name>
    <name type="synonym">Medicago tribuloides</name>
    <dbReference type="NCBI Taxonomy" id="3880"/>
    <lineage>
        <taxon>Eukaryota</taxon>
        <taxon>Viridiplantae</taxon>
        <taxon>Streptophyta</taxon>
        <taxon>Embryophyta</taxon>
        <taxon>Tracheophyta</taxon>
        <taxon>Spermatophyta</taxon>
        <taxon>Magnoliopsida</taxon>
        <taxon>eudicotyledons</taxon>
        <taxon>Gunneridae</taxon>
        <taxon>Pentapetalae</taxon>
        <taxon>rosids</taxon>
        <taxon>fabids</taxon>
        <taxon>Fabales</taxon>
        <taxon>Fabaceae</taxon>
        <taxon>Papilionoideae</taxon>
        <taxon>50 kb inversion clade</taxon>
        <taxon>NPAAA clade</taxon>
        <taxon>Hologalegina</taxon>
        <taxon>IRL clade</taxon>
        <taxon>Trifolieae</taxon>
        <taxon>Medicago</taxon>
    </lineage>
</organism>
<reference evidence="4" key="1">
    <citation type="journal article" date="2018" name="Nat. Plants">
        <title>Whole-genome landscape of Medicago truncatula symbiotic genes.</title>
        <authorList>
            <person name="Pecrix Y."/>
            <person name="Staton S.E."/>
            <person name="Sallet E."/>
            <person name="Lelandais-Briere C."/>
            <person name="Moreau S."/>
            <person name="Carrere S."/>
            <person name="Blein T."/>
            <person name="Jardinaud M.F."/>
            <person name="Latrasse D."/>
            <person name="Zouine M."/>
            <person name="Zahm M."/>
            <person name="Kreplak J."/>
            <person name="Mayjonade B."/>
            <person name="Satge C."/>
            <person name="Perez M."/>
            <person name="Cauet S."/>
            <person name="Marande W."/>
            <person name="Chantry-Darmon C."/>
            <person name="Lopez-Roques C."/>
            <person name="Bouchez O."/>
            <person name="Berard A."/>
            <person name="Debelle F."/>
            <person name="Munos S."/>
            <person name="Bendahmane A."/>
            <person name="Berges H."/>
            <person name="Niebel A."/>
            <person name="Buitink J."/>
            <person name="Frugier F."/>
            <person name="Benhamed M."/>
            <person name="Crespi M."/>
            <person name="Gouzy J."/>
            <person name="Gamas P."/>
        </authorList>
    </citation>
    <scope>NUCLEOTIDE SEQUENCE [LARGE SCALE GENOMIC DNA]</scope>
    <source>
        <strain evidence="4">cv. Jemalong A17</strain>
    </source>
</reference>
<dbReference type="Proteomes" id="UP000265566">
    <property type="component" value="Chromosome 7"/>
</dbReference>